<keyword evidence="2" id="KW-0813">Transport</keyword>
<name>A0A4R3LB73_9BACL</name>
<feature type="transmembrane region" description="Helical" evidence="8">
    <location>
        <begin position="130"/>
        <end position="153"/>
    </location>
</feature>
<dbReference type="SUPFAM" id="SSF52540">
    <property type="entry name" value="P-loop containing nucleoside triphosphate hydrolases"/>
    <property type="match status" value="1"/>
</dbReference>
<evidence type="ECO:0000256" key="6">
    <source>
        <dbReference type="ARBA" id="ARBA00022989"/>
    </source>
</evidence>
<feature type="domain" description="ABC transporter" evidence="9">
    <location>
        <begin position="337"/>
        <end position="571"/>
    </location>
</feature>
<dbReference type="InterPro" id="IPR011527">
    <property type="entry name" value="ABC1_TM_dom"/>
</dbReference>
<evidence type="ECO:0000256" key="4">
    <source>
        <dbReference type="ARBA" id="ARBA00022741"/>
    </source>
</evidence>
<dbReference type="Pfam" id="PF00664">
    <property type="entry name" value="ABC_membrane"/>
    <property type="match status" value="1"/>
</dbReference>
<keyword evidence="5 11" id="KW-0067">ATP-binding</keyword>
<evidence type="ECO:0000259" key="9">
    <source>
        <dbReference type="PROSITE" id="PS50893"/>
    </source>
</evidence>
<evidence type="ECO:0000256" key="8">
    <source>
        <dbReference type="SAM" id="Phobius"/>
    </source>
</evidence>
<dbReference type="InterPro" id="IPR039421">
    <property type="entry name" value="Type_1_exporter"/>
</dbReference>
<evidence type="ECO:0000256" key="3">
    <source>
        <dbReference type="ARBA" id="ARBA00022692"/>
    </source>
</evidence>
<dbReference type="GO" id="GO:0005524">
    <property type="term" value="F:ATP binding"/>
    <property type="evidence" value="ECO:0007669"/>
    <property type="project" value="UniProtKB-KW"/>
</dbReference>
<evidence type="ECO:0000256" key="7">
    <source>
        <dbReference type="ARBA" id="ARBA00023136"/>
    </source>
</evidence>
<comment type="caution">
    <text evidence="11">The sequence shown here is derived from an EMBL/GenBank/DDBJ whole genome shotgun (WGS) entry which is preliminary data.</text>
</comment>
<dbReference type="PROSITE" id="PS50929">
    <property type="entry name" value="ABC_TM1F"/>
    <property type="match status" value="1"/>
</dbReference>
<dbReference type="Proteomes" id="UP000294937">
    <property type="component" value="Unassembled WGS sequence"/>
</dbReference>
<dbReference type="FunFam" id="3.40.50.300:FF:000287">
    <property type="entry name" value="Multidrug ABC transporter ATP-binding protein"/>
    <property type="match status" value="1"/>
</dbReference>
<evidence type="ECO:0000256" key="5">
    <source>
        <dbReference type="ARBA" id="ARBA00022840"/>
    </source>
</evidence>
<dbReference type="InterPro" id="IPR003593">
    <property type="entry name" value="AAA+_ATPase"/>
</dbReference>
<evidence type="ECO:0000313" key="12">
    <source>
        <dbReference type="Proteomes" id="UP000294937"/>
    </source>
</evidence>
<feature type="transmembrane region" description="Helical" evidence="8">
    <location>
        <begin position="159"/>
        <end position="177"/>
    </location>
</feature>
<proteinExistence type="predicted"/>
<evidence type="ECO:0000256" key="1">
    <source>
        <dbReference type="ARBA" id="ARBA00004651"/>
    </source>
</evidence>
<feature type="domain" description="ABC transmembrane type-1" evidence="10">
    <location>
        <begin position="18"/>
        <end position="303"/>
    </location>
</feature>
<accession>A0A4R3LB73</accession>
<dbReference type="Gene3D" id="1.20.1560.10">
    <property type="entry name" value="ABC transporter type 1, transmembrane domain"/>
    <property type="match status" value="1"/>
</dbReference>
<evidence type="ECO:0000313" key="11">
    <source>
        <dbReference type="EMBL" id="TCS96435.1"/>
    </source>
</evidence>
<keyword evidence="7 8" id="KW-0472">Membrane</keyword>
<dbReference type="GO" id="GO:0005886">
    <property type="term" value="C:plasma membrane"/>
    <property type="evidence" value="ECO:0007669"/>
    <property type="project" value="UniProtKB-SubCell"/>
</dbReference>
<dbReference type="SMART" id="SM00382">
    <property type="entry name" value="AAA"/>
    <property type="match status" value="1"/>
</dbReference>
<dbReference type="Pfam" id="PF00005">
    <property type="entry name" value="ABC_tran"/>
    <property type="match status" value="1"/>
</dbReference>
<dbReference type="PANTHER" id="PTHR43394">
    <property type="entry name" value="ATP-DEPENDENT PERMEASE MDL1, MITOCHONDRIAL"/>
    <property type="match status" value="1"/>
</dbReference>
<dbReference type="RefSeq" id="WP_131922857.1">
    <property type="nucleotide sequence ID" value="NZ_SMAG01000001.1"/>
</dbReference>
<keyword evidence="4" id="KW-0547">Nucleotide-binding</keyword>
<keyword evidence="6 8" id="KW-1133">Transmembrane helix</keyword>
<sequence length="582" mass="66375">MVLKRLLTYLKPYQKQFWIAFFALLIATGADIFIPRLVGYFIDDHLVPRQLSQQVIFTYIGIFLILLLLSVGFHYFQYLWFQKIAQWVVRQLRIDVFSHVQHLGLSFYDRTPDGSLVSRITNDTEAVKELFISVLSTFLQSVTFILITFVAMFTMDVELALWCLLLLPVIGVIMNAYRKLSSKVFHISRSKLSQMNAKLNESIQGMNIIQALRQERRLRKEFADLNEDHYRAGIKNIKLFGLLLRPAMQILYILAVFSVLNFFGYQSFAAAVQIGVIYTFINYMDRIIEPINQVMMRLPQFQNAIVSAERVFKLLDEADAAPHKQGEGSPEIKEGHIEFDQVTFSYDGKTDVLKNISFVAEPGQTVALVGHTGSGKSSIINLLMNFYSVERGQIRIDGQPLQQYDNDELRKKIGLVLQDSFLFVGDIKSNIRLHNQSITDEQVKEAAEFVQAAPFIEKLPHQYDEPVVERGATFSSGQRQLISFARTMAMQPKILVLDEATASVDTETEEAIQEALEKMRKGRTTIAIAHRLSTIQDADLILVLHRGEIVERGTHQELLAKQGLYHKMYLLQTYGAVVEASS</sequence>
<dbReference type="CDD" id="cd03254">
    <property type="entry name" value="ABCC_Glucan_exporter_like"/>
    <property type="match status" value="1"/>
</dbReference>
<keyword evidence="12" id="KW-1185">Reference proteome</keyword>
<dbReference type="InterPro" id="IPR003439">
    <property type="entry name" value="ABC_transporter-like_ATP-bd"/>
</dbReference>
<organism evidence="11 12">
    <name type="scientific">Hazenella coriacea</name>
    <dbReference type="NCBI Taxonomy" id="1179467"/>
    <lineage>
        <taxon>Bacteria</taxon>
        <taxon>Bacillati</taxon>
        <taxon>Bacillota</taxon>
        <taxon>Bacilli</taxon>
        <taxon>Bacillales</taxon>
        <taxon>Thermoactinomycetaceae</taxon>
        <taxon>Hazenella</taxon>
    </lineage>
</organism>
<dbReference type="PROSITE" id="PS00211">
    <property type="entry name" value="ABC_TRANSPORTER_1"/>
    <property type="match status" value="1"/>
</dbReference>
<dbReference type="InterPro" id="IPR036640">
    <property type="entry name" value="ABC1_TM_sf"/>
</dbReference>
<evidence type="ECO:0000256" key="2">
    <source>
        <dbReference type="ARBA" id="ARBA00022448"/>
    </source>
</evidence>
<dbReference type="CDD" id="cd18544">
    <property type="entry name" value="ABC_6TM_TmrA_like"/>
    <property type="match status" value="1"/>
</dbReference>
<keyword evidence="3 8" id="KW-0812">Transmembrane</keyword>
<feature type="transmembrane region" description="Helical" evidence="8">
    <location>
        <begin position="54"/>
        <end position="76"/>
    </location>
</feature>
<dbReference type="OrthoDB" id="9770415at2"/>
<dbReference type="PANTHER" id="PTHR43394:SF1">
    <property type="entry name" value="ATP-BINDING CASSETTE SUB-FAMILY B MEMBER 10, MITOCHONDRIAL"/>
    <property type="match status" value="1"/>
</dbReference>
<dbReference type="AlphaFoldDB" id="A0A4R3LB73"/>
<dbReference type="Gene3D" id="3.40.50.300">
    <property type="entry name" value="P-loop containing nucleotide triphosphate hydrolases"/>
    <property type="match status" value="1"/>
</dbReference>
<dbReference type="GO" id="GO:0015421">
    <property type="term" value="F:ABC-type oligopeptide transporter activity"/>
    <property type="evidence" value="ECO:0007669"/>
    <property type="project" value="TreeGrafter"/>
</dbReference>
<feature type="transmembrane region" description="Helical" evidence="8">
    <location>
        <begin position="21"/>
        <end position="42"/>
    </location>
</feature>
<dbReference type="SUPFAM" id="SSF90123">
    <property type="entry name" value="ABC transporter transmembrane region"/>
    <property type="match status" value="1"/>
</dbReference>
<comment type="subcellular location">
    <subcellularLocation>
        <location evidence="1">Cell membrane</location>
        <topology evidence="1">Multi-pass membrane protein</topology>
    </subcellularLocation>
</comment>
<dbReference type="EMBL" id="SMAG01000001">
    <property type="protein sequence ID" value="TCS96435.1"/>
    <property type="molecule type" value="Genomic_DNA"/>
</dbReference>
<dbReference type="InterPro" id="IPR027417">
    <property type="entry name" value="P-loop_NTPase"/>
</dbReference>
<dbReference type="InterPro" id="IPR017871">
    <property type="entry name" value="ABC_transporter-like_CS"/>
</dbReference>
<protein>
    <submittedName>
        <fullName evidence="11">ATP-binding cassette subfamily B protein</fullName>
    </submittedName>
</protein>
<evidence type="ECO:0000259" key="10">
    <source>
        <dbReference type="PROSITE" id="PS50929"/>
    </source>
</evidence>
<dbReference type="PROSITE" id="PS50893">
    <property type="entry name" value="ABC_TRANSPORTER_2"/>
    <property type="match status" value="1"/>
</dbReference>
<reference evidence="11 12" key="1">
    <citation type="submission" date="2019-03" db="EMBL/GenBank/DDBJ databases">
        <title>Genomic Encyclopedia of Type Strains, Phase IV (KMG-IV): sequencing the most valuable type-strain genomes for metagenomic binning, comparative biology and taxonomic classification.</title>
        <authorList>
            <person name="Goeker M."/>
        </authorList>
    </citation>
    <scope>NUCLEOTIDE SEQUENCE [LARGE SCALE GENOMIC DNA]</scope>
    <source>
        <strain evidence="11 12">DSM 45707</strain>
    </source>
</reference>
<dbReference type="GO" id="GO:0016887">
    <property type="term" value="F:ATP hydrolysis activity"/>
    <property type="evidence" value="ECO:0007669"/>
    <property type="project" value="InterPro"/>
</dbReference>
<gene>
    <name evidence="11" type="ORF">EDD58_10168</name>
</gene>